<evidence type="ECO:0000256" key="1">
    <source>
        <dbReference type="SAM" id="SignalP"/>
    </source>
</evidence>
<name>A0A951Q401_9NOST</name>
<accession>A0A951Q401</accession>
<dbReference type="EMBL" id="JAHHHN010000027">
    <property type="protein sequence ID" value="MBW4564862.1"/>
    <property type="molecule type" value="Genomic_DNA"/>
</dbReference>
<feature type="signal peptide" evidence="1">
    <location>
        <begin position="1"/>
        <end position="26"/>
    </location>
</feature>
<feature type="chain" id="PRO_5036978892" evidence="1">
    <location>
        <begin position="27"/>
        <end position="148"/>
    </location>
</feature>
<reference evidence="2" key="1">
    <citation type="submission" date="2021-05" db="EMBL/GenBank/DDBJ databases">
        <authorList>
            <person name="Pietrasiak N."/>
            <person name="Ward R."/>
            <person name="Stajich J.E."/>
            <person name="Kurbessoian T."/>
        </authorList>
    </citation>
    <scope>NUCLEOTIDE SEQUENCE</scope>
    <source>
        <strain evidence="2">JT2-VF2</strain>
    </source>
</reference>
<sequence length="148" mass="15887">MKMRTLFTVIPTALAMSLAITNVNLAKTPPSLINPNFNPDPMVFNGNSGGSIQSNCGNIPAAPNQVIRVTESLPYLRVTVESQGQPTLLIEGPGGRFCVLADSYSGGKPELSGYWQAGEYSLYVGELSKGKFSYTLSISQQKKPSNSR</sequence>
<comment type="caution">
    <text evidence="2">The sequence shown here is derived from an EMBL/GenBank/DDBJ whole genome shotgun (WGS) entry which is preliminary data.</text>
</comment>
<keyword evidence="1" id="KW-0732">Signal</keyword>
<proteinExistence type="predicted"/>
<organism evidence="2 3">
    <name type="scientific">Mojavia pulchra JT2-VF2</name>
    <dbReference type="NCBI Taxonomy" id="287848"/>
    <lineage>
        <taxon>Bacteria</taxon>
        <taxon>Bacillati</taxon>
        <taxon>Cyanobacteriota</taxon>
        <taxon>Cyanophyceae</taxon>
        <taxon>Nostocales</taxon>
        <taxon>Nostocaceae</taxon>
    </lineage>
</organism>
<protein>
    <submittedName>
        <fullName evidence="2">Uncharacterized protein</fullName>
    </submittedName>
</protein>
<reference evidence="2" key="2">
    <citation type="journal article" date="2022" name="Microbiol. Resour. Announc.">
        <title>Metagenome Sequencing to Explore Phylogenomics of Terrestrial Cyanobacteria.</title>
        <authorList>
            <person name="Ward R.D."/>
            <person name="Stajich J.E."/>
            <person name="Johansen J.R."/>
            <person name="Huntemann M."/>
            <person name="Clum A."/>
            <person name="Foster B."/>
            <person name="Foster B."/>
            <person name="Roux S."/>
            <person name="Palaniappan K."/>
            <person name="Varghese N."/>
            <person name="Mukherjee S."/>
            <person name="Reddy T.B.K."/>
            <person name="Daum C."/>
            <person name="Copeland A."/>
            <person name="Chen I.A."/>
            <person name="Ivanova N.N."/>
            <person name="Kyrpides N.C."/>
            <person name="Shapiro N."/>
            <person name="Eloe-Fadrosh E.A."/>
            <person name="Pietrasiak N."/>
        </authorList>
    </citation>
    <scope>NUCLEOTIDE SEQUENCE</scope>
    <source>
        <strain evidence="2">JT2-VF2</strain>
    </source>
</reference>
<gene>
    <name evidence="2" type="ORF">KME32_27820</name>
</gene>
<dbReference type="AlphaFoldDB" id="A0A951Q401"/>
<evidence type="ECO:0000313" key="3">
    <source>
        <dbReference type="Proteomes" id="UP000715781"/>
    </source>
</evidence>
<evidence type="ECO:0000313" key="2">
    <source>
        <dbReference type="EMBL" id="MBW4564862.1"/>
    </source>
</evidence>
<dbReference type="Proteomes" id="UP000715781">
    <property type="component" value="Unassembled WGS sequence"/>
</dbReference>